<dbReference type="AlphaFoldDB" id="A0A6J6NMD4"/>
<sequence length="423" mass="44631">MDEHETTARPSPAFRRVAVRALLVAASILTLLSLVAVFARREALDSSRFADSSAAVLADATVRKAVAGYLVDQLYAHVDVGTELHATLPAQFAPLADPIAAALRAYADRGAADVLGTDAASTTFRTAVFHSHATFLELVDRRAGQVDTVYLQLRPFVLNLADQVGVGALARQELPANAGALPVVDEANVSTVRAWITRVRTASVWLYALSALLYVAAFLLSRDRRRALVGAGAGLVGVGITLLVMRAVGRTIVVDHLLVAGSPYRDAAGRAYSIFTALASSLAWSALATGVAAMAIAWLAGPGTFARWGRALLTPVLVRRPLVGWAAIAAGGVFSVLFSPLHDPSQIAPRLAVGGLVVGGYELIRRRTVAEHPGGGWTLAAVRARLEQLPSSPSALRHAQALHAQGLLTDEQFVTIARQSTDE</sequence>
<keyword evidence="1" id="KW-0472">Membrane</keyword>
<proteinExistence type="predicted"/>
<feature type="transmembrane region" description="Helical" evidence="1">
    <location>
        <begin position="282"/>
        <end position="301"/>
    </location>
</feature>
<reference evidence="2" key="1">
    <citation type="submission" date="2020-05" db="EMBL/GenBank/DDBJ databases">
        <authorList>
            <person name="Chiriac C."/>
            <person name="Salcher M."/>
            <person name="Ghai R."/>
            <person name="Kavagutti S V."/>
        </authorList>
    </citation>
    <scope>NUCLEOTIDE SEQUENCE</scope>
</reference>
<accession>A0A6J6NMD4</accession>
<evidence type="ECO:0000313" key="2">
    <source>
        <dbReference type="EMBL" id="CAB4685978.1"/>
    </source>
</evidence>
<organism evidence="2">
    <name type="scientific">freshwater metagenome</name>
    <dbReference type="NCBI Taxonomy" id="449393"/>
    <lineage>
        <taxon>unclassified sequences</taxon>
        <taxon>metagenomes</taxon>
        <taxon>ecological metagenomes</taxon>
    </lineage>
</organism>
<feature type="transmembrane region" description="Helical" evidence="1">
    <location>
        <begin position="227"/>
        <end position="248"/>
    </location>
</feature>
<dbReference type="EMBL" id="CAEZXP010000001">
    <property type="protein sequence ID" value="CAB4685978.1"/>
    <property type="molecule type" value="Genomic_DNA"/>
</dbReference>
<protein>
    <submittedName>
        <fullName evidence="2">Unannotated protein</fullName>
    </submittedName>
</protein>
<feature type="transmembrane region" description="Helical" evidence="1">
    <location>
        <begin position="202"/>
        <end position="220"/>
    </location>
</feature>
<feature type="transmembrane region" description="Helical" evidence="1">
    <location>
        <begin position="322"/>
        <end position="341"/>
    </location>
</feature>
<keyword evidence="1" id="KW-1133">Transmembrane helix</keyword>
<name>A0A6J6NMD4_9ZZZZ</name>
<evidence type="ECO:0000256" key="1">
    <source>
        <dbReference type="SAM" id="Phobius"/>
    </source>
</evidence>
<feature type="transmembrane region" description="Helical" evidence="1">
    <location>
        <begin position="21"/>
        <end position="39"/>
    </location>
</feature>
<keyword evidence="1" id="KW-0812">Transmembrane</keyword>
<gene>
    <name evidence="2" type="ORF">UFOPK2399_00290</name>
</gene>